<evidence type="ECO:0000256" key="1">
    <source>
        <dbReference type="ARBA" id="ARBA00004442"/>
    </source>
</evidence>
<accession>A0A2X2W808</accession>
<comment type="subcellular location">
    <subcellularLocation>
        <location evidence="1">Cell outer membrane</location>
    </subcellularLocation>
</comment>
<keyword evidence="3" id="KW-0812">Transmembrane</keyword>
<evidence type="ECO:0000256" key="5">
    <source>
        <dbReference type="ARBA" id="ARBA00023237"/>
    </source>
</evidence>
<dbReference type="Gene3D" id="1.20.1600.10">
    <property type="entry name" value="Outer membrane efflux proteins (OEP)"/>
    <property type="match status" value="2"/>
</dbReference>
<evidence type="ECO:0000256" key="4">
    <source>
        <dbReference type="ARBA" id="ARBA00023136"/>
    </source>
</evidence>
<evidence type="ECO:0000256" key="2">
    <source>
        <dbReference type="ARBA" id="ARBA00022452"/>
    </source>
</evidence>
<evidence type="ECO:0000313" key="8">
    <source>
        <dbReference type="Proteomes" id="UP000250223"/>
    </source>
</evidence>
<feature type="coiled-coil region" evidence="6">
    <location>
        <begin position="295"/>
        <end position="361"/>
    </location>
</feature>
<dbReference type="PANTHER" id="PTHR30026:SF20">
    <property type="entry name" value="OUTER MEMBRANE PROTEIN TOLC"/>
    <property type="match status" value="1"/>
</dbReference>
<evidence type="ECO:0000256" key="6">
    <source>
        <dbReference type="SAM" id="Coils"/>
    </source>
</evidence>
<sequence length="416" mass="49135">MKRKIILSLLIISTICFFQKTQSNIVRAEENNQGQVLDIDVLVEKAVENSIEVKNRKSTIEILENGFQDNINASNSLDRRLEENERFKKLQNKSERTDEEQREYEGYQRIYGAPITDDYELFQILQSSNNLIALSEFEIFQNKNALEVDKNSVRQKVYEGYEKFLMEMDKLKLAEDKYKNAEDEYKKAEISYKNGAISKTEYTGKQAEYLKEKGEFSKVEREFQKYNMEFNKLLGQPLDKKYSNYKKDLTLDKSTLKSQDDYIKEALENRIEIKNGKENILVRRFEGGAAKGVFSDEHHRERKLAEQKIENAEDELELKKLDIKMEINLLYNDFEIKLVRLKNLEEGYKQAKKEYNEAYKRYSLGMLSRLDFNRKNAEFIENSMDYKKAEREAYIAKLKLEFASSIGTDSKKVFYQ</sequence>
<feature type="coiled-coil region" evidence="6">
    <location>
        <begin position="80"/>
        <end position="110"/>
    </location>
</feature>
<keyword evidence="4" id="KW-0472">Membrane</keyword>
<dbReference type="Proteomes" id="UP000250223">
    <property type="component" value="Unassembled WGS sequence"/>
</dbReference>
<dbReference type="EMBL" id="UAWC01000006">
    <property type="protein sequence ID" value="SQB34121.1"/>
    <property type="molecule type" value="Genomic_DNA"/>
</dbReference>
<feature type="coiled-coil region" evidence="6">
    <location>
        <begin position="164"/>
        <end position="191"/>
    </location>
</feature>
<keyword evidence="6" id="KW-0175">Coiled coil</keyword>
<name>A0A2X2W808_CLOCO</name>
<evidence type="ECO:0000256" key="3">
    <source>
        <dbReference type="ARBA" id="ARBA00022692"/>
    </source>
</evidence>
<organism evidence="7 8">
    <name type="scientific">Clostridium cochlearium</name>
    <dbReference type="NCBI Taxonomy" id="1494"/>
    <lineage>
        <taxon>Bacteria</taxon>
        <taxon>Bacillati</taxon>
        <taxon>Bacillota</taxon>
        <taxon>Clostridia</taxon>
        <taxon>Eubacteriales</taxon>
        <taxon>Clostridiaceae</taxon>
        <taxon>Clostridium</taxon>
    </lineage>
</organism>
<dbReference type="InterPro" id="IPR051906">
    <property type="entry name" value="TolC-like"/>
</dbReference>
<protein>
    <submittedName>
        <fullName evidence="7">Outer membrane protein</fullName>
    </submittedName>
</protein>
<dbReference type="SUPFAM" id="SSF56954">
    <property type="entry name" value="Outer membrane efflux proteins (OEP)"/>
    <property type="match status" value="1"/>
</dbReference>
<evidence type="ECO:0000313" key="7">
    <source>
        <dbReference type="EMBL" id="SQB34121.1"/>
    </source>
</evidence>
<dbReference type="GO" id="GO:0015562">
    <property type="term" value="F:efflux transmembrane transporter activity"/>
    <property type="evidence" value="ECO:0007669"/>
    <property type="project" value="InterPro"/>
</dbReference>
<dbReference type="RefSeq" id="WP_111921349.1">
    <property type="nucleotide sequence ID" value="NZ_UAWC01000006.1"/>
</dbReference>
<proteinExistence type="predicted"/>
<dbReference type="GO" id="GO:1990281">
    <property type="term" value="C:efflux pump complex"/>
    <property type="evidence" value="ECO:0007669"/>
    <property type="project" value="TreeGrafter"/>
</dbReference>
<reference evidence="7 8" key="1">
    <citation type="submission" date="2018-06" db="EMBL/GenBank/DDBJ databases">
        <authorList>
            <consortium name="Pathogen Informatics"/>
            <person name="Doyle S."/>
        </authorList>
    </citation>
    <scope>NUCLEOTIDE SEQUENCE [LARGE SCALE GENOMIC DNA]</scope>
    <source>
        <strain evidence="7 8">NCTC13028</strain>
    </source>
</reference>
<dbReference type="GO" id="GO:0009279">
    <property type="term" value="C:cell outer membrane"/>
    <property type="evidence" value="ECO:0007669"/>
    <property type="project" value="UniProtKB-SubCell"/>
</dbReference>
<gene>
    <name evidence="7" type="ORF">NCTC13028_01015</name>
</gene>
<dbReference type="AlphaFoldDB" id="A0A2X2W808"/>
<dbReference type="GO" id="GO:0015288">
    <property type="term" value="F:porin activity"/>
    <property type="evidence" value="ECO:0007669"/>
    <property type="project" value="TreeGrafter"/>
</dbReference>
<dbReference type="PANTHER" id="PTHR30026">
    <property type="entry name" value="OUTER MEMBRANE PROTEIN TOLC"/>
    <property type="match status" value="1"/>
</dbReference>
<keyword evidence="5" id="KW-0998">Cell outer membrane</keyword>
<keyword evidence="2" id="KW-1134">Transmembrane beta strand</keyword>